<dbReference type="InterPro" id="IPR028082">
    <property type="entry name" value="Peripla_BP_I"/>
</dbReference>
<keyword evidence="3" id="KW-0238">DNA-binding</keyword>
<evidence type="ECO:0000256" key="1">
    <source>
        <dbReference type="ARBA" id="ARBA00022491"/>
    </source>
</evidence>
<name>A0ABQ1Q6D0_9BACI</name>
<dbReference type="SUPFAM" id="SSF53822">
    <property type="entry name" value="Periplasmic binding protein-like I"/>
    <property type="match status" value="1"/>
</dbReference>
<proteinExistence type="predicted"/>
<organism evidence="6 7">
    <name type="scientific">Pontibacillus salipaludis</name>
    <dbReference type="NCBI Taxonomy" id="1697394"/>
    <lineage>
        <taxon>Bacteria</taxon>
        <taxon>Bacillati</taxon>
        <taxon>Bacillota</taxon>
        <taxon>Bacilli</taxon>
        <taxon>Bacillales</taxon>
        <taxon>Bacillaceae</taxon>
        <taxon>Pontibacillus</taxon>
    </lineage>
</organism>
<comment type="caution">
    <text evidence="6">The sequence shown here is derived from an EMBL/GenBank/DDBJ whole genome shotgun (WGS) entry which is preliminary data.</text>
</comment>
<dbReference type="PANTHER" id="PTHR30146">
    <property type="entry name" value="LACI-RELATED TRANSCRIPTIONAL REPRESSOR"/>
    <property type="match status" value="1"/>
</dbReference>
<evidence type="ECO:0000256" key="4">
    <source>
        <dbReference type="ARBA" id="ARBA00023163"/>
    </source>
</evidence>
<dbReference type="InterPro" id="IPR010982">
    <property type="entry name" value="Lambda_DNA-bd_dom_sf"/>
</dbReference>
<dbReference type="PRINTS" id="PR00036">
    <property type="entry name" value="HTHLACI"/>
</dbReference>
<dbReference type="CDD" id="cd06267">
    <property type="entry name" value="PBP1_LacI_sugar_binding-like"/>
    <property type="match status" value="1"/>
</dbReference>
<dbReference type="Proteomes" id="UP000642571">
    <property type="component" value="Unassembled WGS sequence"/>
</dbReference>
<dbReference type="RefSeq" id="WP_229721196.1">
    <property type="nucleotide sequence ID" value="NZ_BMIN01000008.1"/>
</dbReference>
<dbReference type="PROSITE" id="PS50932">
    <property type="entry name" value="HTH_LACI_2"/>
    <property type="match status" value="1"/>
</dbReference>
<dbReference type="Gene3D" id="1.10.260.40">
    <property type="entry name" value="lambda repressor-like DNA-binding domains"/>
    <property type="match status" value="1"/>
</dbReference>
<reference evidence="7" key="1">
    <citation type="journal article" date="2019" name="Int. J. Syst. Evol. Microbiol.">
        <title>The Global Catalogue of Microorganisms (GCM) 10K type strain sequencing project: providing services to taxonomists for standard genome sequencing and annotation.</title>
        <authorList>
            <consortium name="The Broad Institute Genomics Platform"/>
            <consortium name="The Broad Institute Genome Sequencing Center for Infectious Disease"/>
            <person name="Wu L."/>
            <person name="Ma J."/>
        </authorList>
    </citation>
    <scope>NUCLEOTIDE SEQUENCE [LARGE SCALE GENOMIC DNA]</scope>
    <source>
        <strain evidence="7">CGMCC 1.15353</strain>
    </source>
</reference>
<evidence type="ECO:0000259" key="5">
    <source>
        <dbReference type="PROSITE" id="PS50932"/>
    </source>
</evidence>
<dbReference type="EMBL" id="BMIN01000008">
    <property type="protein sequence ID" value="GGD13234.1"/>
    <property type="molecule type" value="Genomic_DNA"/>
</dbReference>
<keyword evidence="4" id="KW-0804">Transcription</keyword>
<keyword evidence="2" id="KW-0805">Transcription regulation</keyword>
<evidence type="ECO:0000313" key="6">
    <source>
        <dbReference type="EMBL" id="GGD13234.1"/>
    </source>
</evidence>
<dbReference type="SMART" id="SM00354">
    <property type="entry name" value="HTH_LACI"/>
    <property type="match status" value="1"/>
</dbReference>
<evidence type="ECO:0000256" key="3">
    <source>
        <dbReference type="ARBA" id="ARBA00023125"/>
    </source>
</evidence>
<dbReference type="Gene3D" id="3.40.50.2300">
    <property type="match status" value="2"/>
</dbReference>
<dbReference type="InterPro" id="IPR000843">
    <property type="entry name" value="HTH_LacI"/>
</dbReference>
<evidence type="ECO:0000313" key="7">
    <source>
        <dbReference type="Proteomes" id="UP000642571"/>
    </source>
</evidence>
<dbReference type="PANTHER" id="PTHR30146:SF148">
    <property type="entry name" value="HTH-TYPE TRANSCRIPTIONAL REPRESSOR PURR-RELATED"/>
    <property type="match status" value="1"/>
</dbReference>
<keyword evidence="1" id="KW-0678">Repressor</keyword>
<evidence type="ECO:0000256" key="2">
    <source>
        <dbReference type="ARBA" id="ARBA00023015"/>
    </source>
</evidence>
<dbReference type="InterPro" id="IPR046335">
    <property type="entry name" value="LacI/GalR-like_sensor"/>
</dbReference>
<feature type="domain" description="HTH lacI-type" evidence="5">
    <location>
        <begin position="13"/>
        <end position="67"/>
    </location>
</feature>
<sequence>MSTIRDDGNGMRSRMKDVAKQAGVSTATVSHVINGTRYVAENTKKKVYTAMKELNYSPNFIARSLRSNASKTIGLIIPAKEMDTSGFFFMAVAHSIEKKLKEVGYQLILSNSNEDIESEMQQINMFKNQMIDGLIMAPTYGDHSYLKEFEQQMPIVFIDREPMGIDCDCVLVDNYKGTYDAIHLLIEKGHKEIGYISGPLGLTTSNERMAGYKEALLEHDLPFKEEHVVIEEPSLEAGKKAMAQLLEETNCTAVMVANNILTLGSVVTLNERKIKVPDDLAMIGYDNYEWTEATNPPLTVIKQPINEIGEQAAELLIARLEDREAETKHISLPSRLEERQSC</sequence>
<dbReference type="SUPFAM" id="SSF47413">
    <property type="entry name" value="lambda repressor-like DNA-binding domains"/>
    <property type="match status" value="1"/>
</dbReference>
<dbReference type="CDD" id="cd01392">
    <property type="entry name" value="HTH_LacI"/>
    <property type="match status" value="1"/>
</dbReference>
<keyword evidence="7" id="KW-1185">Reference proteome</keyword>
<dbReference type="PROSITE" id="PS00356">
    <property type="entry name" value="HTH_LACI_1"/>
    <property type="match status" value="1"/>
</dbReference>
<gene>
    <name evidence="6" type="ORF">GCM10011389_21030</name>
</gene>
<dbReference type="Pfam" id="PF13377">
    <property type="entry name" value="Peripla_BP_3"/>
    <property type="match status" value="1"/>
</dbReference>
<accession>A0ABQ1Q6D0</accession>
<protein>
    <submittedName>
        <fullName evidence="6">LacI family transcriptional regulator</fullName>
    </submittedName>
</protein>
<dbReference type="Pfam" id="PF00356">
    <property type="entry name" value="LacI"/>
    <property type="match status" value="1"/>
</dbReference>